<dbReference type="PANTHER" id="PTHR31234">
    <property type="entry name" value="LATE EMBRYOGENESIS ABUNDANT (LEA) HYDROXYPROLINE-RICH GLYCOPROTEIN FAMILY"/>
    <property type="match status" value="1"/>
</dbReference>
<evidence type="ECO:0000313" key="6">
    <source>
        <dbReference type="EMBL" id="PKI77110.1"/>
    </source>
</evidence>
<dbReference type="Proteomes" id="UP000233551">
    <property type="component" value="Unassembled WGS sequence"/>
</dbReference>
<protein>
    <recommendedName>
        <fullName evidence="9">Late embryogenesis abundant protein LEA-2 subgroup domain-containing protein</fullName>
    </recommendedName>
</protein>
<accession>A0A218WTZ2</accession>
<evidence type="ECO:0000313" key="5">
    <source>
        <dbReference type="EMBL" id="OWM76133.1"/>
    </source>
</evidence>
<dbReference type="GO" id="GO:0098542">
    <property type="term" value="P:defense response to other organism"/>
    <property type="evidence" value="ECO:0007669"/>
    <property type="project" value="InterPro"/>
</dbReference>
<dbReference type="OrthoDB" id="1924574at2759"/>
<dbReference type="EMBL" id="MTKT01003224">
    <property type="protein sequence ID" value="OWM76133.1"/>
    <property type="molecule type" value="Genomic_DNA"/>
</dbReference>
<evidence type="ECO:0008006" key="9">
    <source>
        <dbReference type="Google" id="ProtNLM"/>
    </source>
</evidence>
<reference evidence="7" key="1">
    <citation type="journal article" date="2017" name="Plant J.">
        <title>The pomegranate (Punica granatum L.) genome and the genomics of punicalagin biosynthesis.</title>
        <authorList>
            <person name="Qin G."/>
            <person name="Xu C."/>
            <person name="Ming R."/>
            <person name="Tang H."/>
            <person name="Guyot R."/>
            <person name="Kramer E.M."/>
            <person name="Hu Y."/>
            <person name="Yi X."/>
            <person name="Qi Y."/>
            <person name="Xu X."/>
            <person name="Gao Z."/>
            <person name="Pan H."/>
            <person name="Jian J."/>
            <person name="Tian Y."/>
            <person name="Yue Z."/>
            <person name="Xu Y."/>
        </authorList>
    </citation>
    <scope>NUCLEOTIDE SEQUENCE [LARGE SCALE GENOMIC DNA]</scope>
    <source>
        <strain evidence="7">cv. Dabenzi</strain>
    </source>
</reference>
<dbReference type="GO" id="GO:0005886">
    <property type="term" value="C:plasma membrane"/>
    <property type="evidence" value="ECO:0007669"/>
    <property type="project" value="TreeGrafter"/>
</dbReference>
<feature type="compositionally biased region" description="Basic and acidic residues" evidence="3">
    <location>
        <begin position="128"/>
        <end position="146"/>
    </location>
</feature>
<keyword evidence="2 4" id="KW-0472">Membrane</keyword>
<dbReference type="PANTHER" id="PTHR31234:SF42">
    <property type="entry name" value="LATE EMBRYOGENESIS ABUNDANT (LEA) HYDROXYPROLINE-RICH GLYCOPROTEIN FAMILY"/>
    <property type="match status" value="1"/>
</dbReference>
<dbReference type="GeneID" id="116210560"/>
<comment type="subcellular location">
    <subcellularLocation>
        <location evidence="1">Membrane</location>
    </subcellularLocation>
</comment>
<dbReference type="InterPro" id="IPR044839">
    <property type="entry name" value="NDR1-like"/>
</dbReference>
<evidence type="ECO:0000256" key="2">
    <source>
        <dbReference type="ARBA" id="ARBA00023136"/>
    </source>
</evidence>
<evidence type="ECO:0000313" key="7">
    <source>
        <dbReference type="Proteomes" id="UP000197138"/>
    </source>
</evidence>
<feature type="region of interest" description="Disordered" evidence="3">
    <location>
        <begin position="1"/>
        <end position="170"/>
    </location>
</feature>
<feature type="compositionally biased region" description="Basic and acidic residues" evidence="3">
    <location>
        <begin position="158"/>
        <end position="168"/>
    </location>
</feature>
<evidence type="ECO:0000256" key="3">
    <source>
        <dbReference type="SAM" id="MobiDB-lite"/>
    </source>
</evidence>
<keyword evidence="8" id="KW-1185">Reference proteome</keyword>
<feature type="transmembrane region" description="Helical" evidence="4">
    <location>
        <begin position="180"/>
        <end position="210"/>
    </location>
</feature>
<gene>
    <name evidence="5" type="ORF">CDL15_Pgr009779</name>
    <name evidence="6" type="ORF">CRG98_002613</name>
</gene>
<evidence type="ECO:0000313" key="8">
    <source>
        <dbReference type="Proteomes" id="UP000233551"/>
    </source>
</evidence>
<dbReference type="EMBL" id="PGOL01000105">
    <property type="protein sequence ID" value="PKI77110.1"/>
    <property type="molecule type" value="Genomic_DNA"/>
</dbReference>
<reference evidence="5" key="2">
    <citation type="submission" date="2017-06" db="EMBL/GenBank/DDBJ databases">
        <title>The pomegranate genome and the genomics of punicalagin biosynthesis.</title>
        <authorList>
            <person name="Xu C."/>
        </authorList>
    </citation>
    <scope>NUCLEOTIDE SEQUENCE [LARGE SCALE GENOMIC DNA]</scope>
    <source>
        <tissue evidence="5">Fresh leaf</tissue>
    </source>
</reference>
<proteinExistence type="predicted"/>
<keyword evidence="4" id="KW-1133">Transmembrane helix</keyword>
<dbReference type="Proteomes" id="UP000197138">
    <property type="component" value="Unassembled WGS sequence"/>
</dbReference>
<evidence type="ECO:0000256" key="4">
    <source>
        <dbReference type="SAM" id="Phobius"/>
    </source>
</evidence>
<sequence>MYSRRHETNPHFLPPESLPSDQNAPSPSGLVPQPAINQPRRQRTPRGPHLERHYPLQGPDQDPRSQLEGPPGQVFVPRGRGPSRATVLLPESPDYPDHYPLHRQGKGSHSISPGGLELPPPRRGKSGKSRDQREQPPPETGEEHARPPGRPVPQTPHVEPEESRRNRQDLQFPRRRKAKFITWFFAICCALFWIVIIVGGLIVLIVYLLFRPHIPRFDIPSATLNAAYLDMDYLLNADLTLLANFTNPNRKVRVDFSYVILDLYYRSIPIATQYIEPFSTMRSESKFANVHMISSQVRLPLRESQLLRKQIESNGPVPLEVKGLFRARSNLGSLLRYSYSLHSHCSIVLTGPPSGVLRATHCRTKR</sequence>
<keyword evidence="4" id="KW-0812">Transmembrane</keyword>
<name>A0A218WTZ2_PUNGR</name>
<dbReference type="AlphaFoldDB" id="A0A218WTZ2"/>
<reference evidence="6 8" key="3">
    <citation type="submission" date="2017-11" db="EMBL/GenBank/DDBJ databases">
        <title>De-novo sequencing of pomegranate (Punica granatum L.) genome.</title>
        <authorList>
            <person name="Akparov Z."/>
            <person name="Amiraslanov A."/>
            <person name="Hajiyeva S."/>
            <person name="Abbasov M."/>
            <person name="Kaur K."/>
            <person name="Hamwieh A."/>
            <person name="Solovyev V."/>
            <person name="Salamov A."/>
            <person name="Braich B."/>
            <person name="Kosarev P."/>
            <person name="Mahmoud A."/>
            <person name="Hajiyev E."/>
            <person name="Babayeva S."/>
            <person name="Izzatullayeva V."/>
            <person name="Mammadov A."/>
            <person name="Mammadov A."/>
            <person name="Sharifova S."/>
            <person name="Ojaghi J."/>
            <person name="Eynullazada K."/>
            <person name="Bayramov B."/>
            <person name="Abdulazimova A."/>
            <person name="Shahmuradov I."/>
        </authorList>
    </citation>
    <scope>NUCLEOTIDE SEQUENCE [LARGE SCALE GENOMIC DNA]</scope>
    <source>
        <strain evidence="6">AG2017</strain>
        <strain evidence="8">cv. AG2017</strain>
        <tissue evidence="6">Leaf</tissue>
    </source>
</reference>
<evidence type="ECO:0000256" key="1">
    <source>
        <dbReference type="ARBA" id="ARBA00004370"/>
    </source>
</evidence>
<comment type="caution">
    <text evidence="5">The sequence shown here is derived from an EMBL/GenBank/DDBJ whole genome shotgun (WGS) entry which is preliminary data.</text>
</comment>
<organism evidence="5 7">
    <name type="scientific">Punica granatum</name>
    <name type="common">Pomegranate</name>
    <dbReference type="NCBI Taxonomy" id="22663"/>
    <lineage>
        <taxon>Eukaryota</taxon>
        <taxon>Viridiplantae</taxon>
        <taxon>Streptophyta</taxon>
        <taxon>Embryophyta</taxon>
        <taxon>Tracheophyta</taxon>
        <taxon>Spermatophyta</taxon>
        <taxon>Magnoliopsida</taxon>
        <taxon>eudicotyledons</taxon>
        <taxon>Gunneridae</taxon>
        <taxon>Pentapetalae</taxon>
        <taxon>rosids</taxon>
        <taxon>malvids</taxon>
        <taxon>Myrtales</taxon>
        <taxon>Lythraceae</taxon>
        <taxon>Punica</taxon>
    </lineage>
</organism>
<dbReference type="STRING" id="22663.A0A218WTZ2"/>